<dbReference type="Proteomes" id="UP000660262">
    <property type="component" value="Unassembled WGS sequence"/>
</dbReference>
<dbReference type="InterPro" id="IPR013785">
    <property type="entry name" value="Aldolase_TIM"/>
</dbReference>
<gene>
    <name evidence="1" type="ORF">PPROV_000598000</name>
</gene>
<evidence type="ECO:0000313" key="1">
    <source>
        <dbReference type="EMBL" id="GHP07239.1"/>
    </source>
</evidence>
<proteinExistence type="predicted"/>
<organism evidence="1 2">
    <name type="scientific">Pycnococcus provasolii</name>
    <dbReference type="NCBI Taxonomy" id="41880"/>
    <lineage>
        <taxon>Eukaryota</taxon>
        <taxon>Viridiplantae</taxon>
        <taxon>Chlorophyta</taxon>
        <taxon>Pseudoscourfieldiophyceae</taxon>
        <taxon>Pseudoscourfieldiales</taxon>
        <taxon>Pycnococcaceae</taxon>
        <taxon>Pycnococcus</taxon>
    </lineage>
</organism>
<dbReference type="AlphaFoldDB" id="A0A830HQE1"/>
<accession>A0A830HQE1</accession>
<reference evidence="1" key="1">
    <citation type="submission" date="2020-10" db="EMBL/GenBank/DDBJ databases">
        <title>Unveiling of a novel bifunctional photoreceptor, Dualchrome1, isolated from a cosmopolitan green alga.</title>
        <authorList>
            <person name="Suzuki S."/>
            <person name="Kawachi M."/>
        </authorList>
    </citation>
    <scope>NUCLEOTIDE SEQUENCE</scope>
    <source>
        <strain evidence="1">NIES 2893</strain>
    </source>
</reference>
<name>A0A830HQE1_9CHLO</name>
<dbReference type="Gene3D" id="3.20.20.70">
    <property type="entry name" value="Aldolase class I"/>
    <property type="match status" value="1"/>
</dbReference>
<dbReference type="EMBL" id="BNJQ01000015">
    <property type="protein sequence ID" value="GHP07239.1"/>
    <property type="molecule type" value="Genomic_DNA"/>
</dbReference>
<comment type="caution">
    <text evidence="1">The sequence shown here is derived from an EMBL/GenBank/DDBJ whole genome shotgun (WGS) entry which is preliminary data.</text>
</comment>
<evidence type="ECO:0000313" key="2">
    <source>
        <dbReference type="Proteomes" id="UP000660262"/>
    </source>
</evidence>
<sequence length="287" mass="30393">MHARPRLRAALHTLPALVTAQSAGNRRRTADTPLHVVADQMRDARFCGGSVWLSDGTLDKQIEANLDDFDFDSLAQACAVLPVDCHTYMTARNTSATIAKLADAGVTRITLQLEAYIAKGDCVSGLADAVVEAVDEVRTRGVTSVGIAVLPGTSATDLLCTLGDEDMLTDHVSVLMSNPGVWRYERTLVDKLYRICGLLDGTSATVSAVGCITSSSIPFIARSGAHEATALGIGYYASSLGPGTGPRAAVPCASTVEHTEAAAVRKDAVTRWHAATHIENYLLRAQK</sequence>
<protein>
    <submittedName>
        <fullName evidence="1">Uncharacterized protein</fullName>
    </submittedName>
</protein>
<keyword evidence="2" id="KW-1185">Reference proteome</keyword>